<reference evidence="2 3" key="1">
    <citation type="submission" date="2019-12" db="EMBL/GenBank/DDBJ databases">
        <title>Comparative genomics gives insights into the taxonomy of the Azoarcus-Aromatoleum group and reveals separate origins of nif in the plant-associated Azoarcus and non-plant-associated Aromatoleum sub-groups.</title>
        <authorList>
            <person name="Lafos M."/>
            <person name="Maluk M."/>
            <person name="Batista M."/>
            <person name="Junghare M."/>
            <person name="Carmona M."/>
            <person name="Faoro H."/>
            <person name="Cruz L.M."/>
            <person name="Battistoni F."/>
            <person name="De Souza E."/>
            <person name="Pedrosa F."/>
            <person name="Chen W.-M."/>
            <person name="Poole P.S."/>
            <person name="Dixon R.A."/>
            <person name="James E.K."/>
        </authorList>
    </citation>
    <scope>NUCLEOTIDE SEQUENCE [LARGE SCALE GENOMIC DNA]</scope>
    <source>
        <strain evidence="2 3">T</strain>
    </source>
</reference>
<feature type="signal peptide" evidence="1">
    <location>
        <begin position="1"/>
        <end position="26"/>
    </location>
</feature>
<feature type="chain" id="PRO_5047308269" evidence="1">
    <location>
        <begin position="27"/>
        <end position="128"/>
    </location>
</feature>
<gene>
    <name evidence="2" type="ORF">GPA27_12815</name>
</gene>
<accession>A0ABX1NG38</accession>
<evidence type="ECO:0000313" key="2">
    <source>
        <dbReference type="EMBL" id="NMF98266.1"/>
    </source>
</evidence>
<comment type="caution">
    <text evidence="2">The sequence shown here is derived from an EMBL/GenBank/DDBJ whole genome shotgun (WGS) entry which is preliminary data.</text>
</comment>
<evidence type="ECO:0000256" key="1">
    <source>
        <dbReference type="SAM" id="SignalP"/>
    </source>
</evidence>
<evidence type="ECO:0000313" key="3">
    <source>
        <dbReference type="Proteomes" id="UP000634522"/>
    </source>
</evidence>
<organism evidence="2 3">
    <name type="scientific">Aromatoleum toluolicum</name>
    <dbReference type="NCBI Taxonomy" id="90060"/>
    <lineage>
        <taxon>Bacteria</taxon>
        <taxon>Pseudomonadati</taxon>
        <taxon>Pseudomonadota</taxon>
        <taxon>Betaproteobacteria</taxon>
        <taxon>Rhodocyclales</taxon>
        <taxon>Rhodocyclaceae</taxon>
        <taxon>Aromatoleum</taxon>
    </lineage>
</organism>
<sequence>MKQVLHLLALGIALALMYGTAVPAWADDLVMLGDAEELSVQEPASRLLGAPVLDEAALSGLRGGADTHSSEIRAIGAVSEISVSDAATGHNLITGGALAGASGVPMFIQNSGNGVLIQNAVILNVEVN</sequence>
<keyword evidence="1" id="KW-0732">Signal</keyword>
<dbReference type="RefSeq" id="WP_169141023.1">
    <property type="nucleotide sequence ID" value="NZ_WTVS01000024.1"/>
</dbReference>
<name>A0ABX1NG38_9RHOO</name>
<dbReference type="Proteomes" id="UP000634522">
    <property type="component" value="Unassembled WGS sequence"/>
</dbReference>
<dbReference type="EMBL" id="WTVS01000024">
    <property type="protein sequence ID" value="NMF98266.1"/>
    <property type="molecule type" value="Genomic_DNA"/>
</dbReference>
<proteinExistence type="predicted"/>
<keyword evidence="3" id="KW-1185">Reference proteome</keyword>
<protein>
    <submittedName>
        <fullName evidence="2">Uncharacterized protein</fullName>
    </submittedName>
</protein>